<dbReference type="PANTHER" id="PTHR11820:SF114">
    <property type="entry name" value="4-HYDROXYPHENYLACETATE CATABOLISM PROTEIN"/>
    <property type="match status" value="1"/>
</dbReference>
<name>A0A2T6C8F9_9BACL</name>
<dbReference type="SUPFAM" id="SSF56529">
    <property type="entry name" value="FAH"/>
    <property type="match status" value="1"/>
</dbReference>
<keyword evidence="1" id="KW-0479">Metal-binding</keyword>
<proteinExistence type="predicted"/>
<dbReference type="GO" id="GO:1901023">
    <property type="term" value="P:4-hydroxyphenylacetate catabolic process"/>
    <property type="evidence" value="ECO:0007669"/>
    <property type="project" value="InterPro"/>
</dbReference>
<dbReference type="GO" id="GO:0046872">
    <property type="term" value="F:metal ion binding"/>
    <property type="evidence" value="ECO:0007669"/>
    <property type="project" value="UniProtKB-KW"/>
</dbReference>
<dbReference type="Pfam" id="PF01557">
    <property type="entry name" value="FAA_hydrolase"/>
    <property type="match status" value="1"/>
</dbReference>
<dbReference type="Gene3D" id="3.90.850.10">
    <property type="entry name" value="Fumarylacetoacetase-like, C-terminal domain"/>
    <property type="match status" value="1"/>
</dbReference>
<evidence type="ECO:0000256" key="1">
    <source>
        <dbReference type="ARBA" id="ARBA00022723"/>
    </source>
</evidence>
<accession>A0A2T6C8F9</accession>
<evidence type="ECO:0000313" key="4">
    <source>
        <dbReference type="Proteomes" id="UP000244240"/>
    </source>
</evidence>
<dbReference type="EMBL" id="QBKR01000002">
    <property type="protein sequence ID" value="PTX64601.1"/>
    <property type="molecule type" value="Genomic_DNA"/>
</dbReference>
<sequence length="277" mass="30725">MNNKPDWVDEGWIVLKHARFIAEGCEQTGTVEEAIVKAASGKEYPLAEIDVWLPPIRPGKIIGLALNYADHAEELGLDKPPEPVLFIKPNSSIIGHKASIVYPEGATYMHYENELAVVIGRQARLVQAADAYDVVSGYTIANDVTVRDFVNNYYRPPVRAKGHDTFGPMGPYIVDKADIPDVENLNLRTYVNDELKQQGNTKDLIYTIPELIRFISAFMTLEPGDVILTGTPKGISHVYPGDVTRLEIDRLGALENTIVDGRKTKEIKEELTGGRNP</sequence>
<feature type="domain" description="Fumarylacetoacetase-like C-terminal" evidence="2">
    <location>
        <begin position="60"/>
        <end position="259"/>
    </location>
</feature>
<dbReference type="FunFam" id="3.90.850.10:FF:000002">
    <property type="entry name" value="2-hydroxyhepta-2,4-diene-1,7-dioate isomerase"/>
    <property type="match status" value="1"/>
</dbReference>
<comment type="caution">
    <text evidence="3">The sequence shown here is derived from an EMBL/GenBank/DDBJ whole genome shotgun (WGS) entry which is preliminary data.</text>
</comment>
<dbReference type="InterPro" id="IPR012684">
    <property type="entry name" value="HPA_isomer/decarb_C"/>
</dbReference>
<gene>
    <name evidence="3" type="ORF">C8P63_10295</name>
</gene>
<dbReference type="InterPro" id="IPR036663">
    <property type="entry name" value="Fumarylacetoacetase_C_sf"/>
</dbReference>
<dbReference type="GO" id="GO:0018800">
    <property type="term" value="F:5-oxopent-3-ene-1,2,5-tricarboxylate decarboxylase activity"/>
    <property type="evidence" value="ECO:0007669"/>
    <property type="project" value="InterPro"/>
</dbReference>
<dbReference type="PANTHER" id="PTHR11820">
    <property type="entry name" value="ACYLPYRUVASE"/>
    <property type="match status" value="1"/>
</dbReference>
<organism evidence="3 4">
    <name type="scientific">Melghirimyces profundicolus</name>
    <dbReference type="NCBI Taxonomy" id="1242148"/>
    <lineage>
        <taxon>Bacteria</taxon>
        <taxon>Bacillati</taxon>
        <taxon>Bacillota</taxon>
        <taxon>Bacilli</taxon>
        <taxon>Bacillales</taxon>
        <taxon>Thermoactinomycetaceae</taxon>
        <taxon>Melghirimyces</taxon>
    </lineage>
</organism>
<protein>
    <submittedName>
        <fullName evidence="3">5-oxopent-3-ene-1,2,5-tricarboxylate decarboxylase/2-hydroxyhepta-2,4-diene-1,7-dioate isomerase</fullName>
    </submittedName>
</protein>
<dbReference type="AlphaFoldDB" id="A0A2T6C8F9"/>
<keyword evidence="4" id="KW-1185">Reference proteome</keyword>
<dbReference type="InterPro" id="IPR011234">
    <property type="entry name" value="Fumarylacetoacetase-like_C"/>
</dbReference>
<keyword evidence="3" id="KW-0413">Isomerase</keyword>
<dbReference type="Proteomes" id="UP000244240">
    <property type="component" value="Unassembled WGS sequence"/>
</dbReference>
<dbReference type="NCBIfam" id="TIGR02303">
    <property type="entry name" value="HpaG-C-term"/>
    <property type="match status" value="1"/>
</dbReference>
<evidence type="ECO:0000313" key="3">
    <source>
        <dbReference type="EMBL" id="PTX64601.1"/>
    </source>
</evidence>
<reference evidence="3 4" key="1">
    <citation type="submission" date="2018-04" db="EMBL/GenBank/DDBJ databases">
        <title>Genomic Encyclopedia of Archaeal and Bacterial Type Strains, Phase II (KMG-II): from individual species to whole genera.</title>
        <authorList>
            <person name="Goeker M."/>
        </authorList>
    </citation>
    <scope>NUCLEOTIDE SEQUENCE [LARGE SCALE GENOMIC DNA]</scope>
    <source>
        <strain evidence="3 4">DSM 45787</strain>
    </source>
</reference>
<dbReference type="GO" id="GO:0008704">
    <property type="term" value="F:5-carboxymethyl-2-hydroxymuconate delta-isomerase activity"/>
    <property type="evidence" value="ECO:0007669"/>
    <property type="project" value="InterPro"/>
</dbReference>
<evidence type="ECO:0000259" key="2">
    <source>
        <dbReference type="Pfam" id="PF01557"/>
    </source>
</evidence>